<evidence type="ECO:0000313" key="1">
    <source>
        <dbReference type="EMBL" id="KAL3961929.1"/>
    </source>
</evidence>
<accession>A0ACC4E1B1</accession>
<protein>
    <submittedName>
        <fullName evidence="1">Uncharacterized protein</fullName>
    </submittedName>
</protein>
<organism evidence="1 2">
    <name type="scientific">Purpureocillium lilacinum</name>
    <name type="common">Paecilomyces lilacinus</name>
    <dbReference type="NCBI Taxonomy" id="33203"/>
    <lineage>
        <taxon>Eukaryota</taxon>
        <taxon>Fungi</taxon>
        <taxon>Dikarya</taxon>
        <taxon>Ascomycota</taxon>
        <taxon>Pezizomycotina</taxon>
        <taxon>Sordariomycetes</taxon>
        <taxon>Hypocreomycetidae</taxon>
        <taxon>Hypocreales</taxon>
        <taxon>Ophiocordycipitaceae</taxon>
        <taxon>Purpureocillium</taxon>
    </lineage>
</organism>
<reference evidence="1" key="1">
    <citation type="submission" date="2024-12" db="EMBL/GenBank/DDBJ databases">
        <title>Comparative genomics and development of molecular markers within Purpureocillium lilacinum and among Purpureocillium species.</title>
        <authorList>
            <person name="Yeh Z.-Y."/>
            <person name="Ni N.-T."/>
            <person name="Lo P.-H."/>
            <person name="Mushyakhwo K."/>
            <person name="Lin C.-F."/>
            <person name="Nai Y.-S."/>
        </authorList>
    </citation>
    <scope>NUCLEOTIDE SEQUENCE</scope>
    <source>
        <strain evidence="1">NCHU-NPUST-175</strain>
    </source>
</reference>
<proteinExistence type="predicted"/>
<sequence>MPNTGKPSQDCHLCRKRRVKCDLARPGCQRCVKYGVECPGYRDQAELVFRNADPSTVRKRKKRAAEHDDAQSSRSASPGSVSATGSGAGSRPESGSSTPSFSASADDLDTPFIFSAECKDLVPTSKSAPWPSYQVAVPKSMAEHWTSHSVPILLNVYSTLDFLNNTYQQNPRDGPLVWAAHLFSRTYVTNIRYPTAIYRSSELETQRELGTYLGKTLSSVAAALKDPKGAFRDDVLATVWILSNYELLVGSLSRMEPLSPWHLHARGLYSILKTRGTAPLYTSDGRTAFWPSYNMVQVQALVSNTECPPESDEWLGIVRDNLYEGGGVHVMRVRLRRQVRARPGAHLHHSQHARLWRRRGRVSGARGRDGPRRCRVRAVGSRAARHGARAGRIHAQPVPLGRGQGLPLHTAHGQLLDALRAEHADAGGAAGAAGRVPGEDAAGGAGDPRQRAVDPGPAGVGQGQVAQGVVRRPQDGVAADERLRGVDDVAGAAGAGRGGARLHRQGGGRAAGAQDVSGRTRAATGVAAAAGDGGVRRGVVGGSGLSDTQRTRFAECESVDTQRTPYVQVPLSTSQPSEGDVKARHDKDEPTKRADRRSADGTAVGKQIRTGREIVRA</sequence>
<dbReference type="EMBL" id="JBGNUJ010000003">
    <property type="protein sequence ID" value="KAL3961929.1"/>
    <property type="molecule type" value="Genomic_DNA"/>
</dbReference>
<dbReference type="Proteomes" id="UP001638806">
    <property type="component" value="Unassembled WGS sequence"/>
</dbReference>
<keyword evidence="2" id="KW-1185">Reference proteome</keyword>
<name>A0ACC4E1B1_PURLI</name>
<gene>
    <name evidence="1" type="ORF">ACCO45_003452</name>
</gene>
<comment type="caution">
    <text evidence="1">The sequence shown here is derived from an EMBL/GenBank/DDBJ whole genome shotgun (WGS) entry which is preliminary data.</text>
</comment>
<evidence type="ECO:0000313" key="2">
    <source>
        <dbReference type="Proteomes" id="UP001638806"/>
    </source>
</evidence>